<protein>
    <recommendedName>
        <fullName evidence="6">Glycoprotein</fullName>
    </recommendedName>
</protein>
<dbReference type="EMBL" id="JACHJU010000001">
    <property type="protein sequence ID" value="MBB4938524.1"/>
    <property type="molecule type" value="Genomic_DNA"/>
</dbReference>
<accession>A0A7W7RUL2</accession>
<gene>
    <name evidence="4" type="ORF">FHR32_002829</name>
</gene>
<reference evidence="4 5" key="1">
    <citation type="submission" date="2020-08" db="EMBL/GenBank/DDBJ databases">
        <title>Sequencing the genomes of 1000 actinobacteria strains.</title>
        <authorList>
            <person name="Klenk H.-P."/>
        </authorList>
    </citation>
    <scope>NUCLEOTIDE SEQUENCE [LARGE SCALE GENOMIC DNA]</scope>
    <source>
        <strain evidence="4 5">DSM 43023</strain>
    </source>
</reference>
<evidence type="ECO:0000313" key="5">
    <source>
        <dbReference type="Proteomes" id="UP000534286"/>
    </source>
</evidence>
<name>A0A7W7RUL2_9ACTN</name>
<dbReference type="Proteomes" id="UP000534286">
    <property type="component" value="Unassembled WGS sequence"/>
</dbReference>
<proteinExistence type="predicted"/>
<keyword evidence="2" id="KW-0472">Membrane</keyword>
<dbReference type="AlphaFoldDB" id="A0A7W7RUL2"/>
<evidence type="ECO:0000313" key="4">
    <source>
        <dbReference type="EMBL" id="MBB4938524.1"/>
    </source>
</evidence>
<feature type="region of interest" description="Disordered" evidence="1">
    <location>
        <begin position="695"/>
        <end position="716"/>
    </location>
</feature>
<feature type="transmembrane region" description="Helical" evidence="2">
    <location>
        <begin position="665"/>
        <end position="687"/>
    </location>
</feature>
<feature type="chain" id="PRO_5038940664" description="Glycoprotein" evidence="3">
    <location>
        <begin position="20"/>
        <end position="716"/>
    </location>
</feature>
<evidence type="ECO:0000256" key="2">
    <source>
        <dbReference type="SAM" id="Phobius"/>
    </source>
</evidence>
<comment type="caution">
    <text evidence="4">The sequence shown here is derived from an EMBL/GenBank/DDBJ whole genome shotgun (WGS) entry which is preliminary data.</text>
</comment>
<dbReference type="Pfam" id="PF19516">
    <property type="entry name" value="DUF6049"/>
    <property type="match status" value="1"/>
</dbReference>
<dbReference type="RefSeq" id="WP_184754689.1">
    <property type="nucleotide sequence ID" value="NZ_BAABEK010000011.1"/>
</dbReference>
<keyword evidence="3" id="KW-0732">Signal</keyword>
<feature type="signal peptide" evidence="3">
    <location>
        <begin position="1"/>
        <end position="19"/>
    </location>
</feature>
<keyword evidence="2" id="KW-1133">Transmembrane helix</keyword>
<evidence type="ECO:0000256" key="3">
    <source>
        <dbReference type="SAM" id="SignalP"/>
    </source>
</evidence>
<dbReference type="InterPro" id="IPR046112">
    <property type="entry name" value="DUF6049"/>
</dbReference>
<keyword evidence="2" id="KW-0812">Transmembrane</keyword>
<evidence type="ECO:0000256" key="1">
    <source>
        <dbReference type="SAM" id="MobiDB-lite"/>
    </source>
</evidence>
<organism evidence="4 5">
    <name type="scientific">Streptosporangium album</name>
    <dbReference type="NCBI Taxonomy" id="47479"/>
    <lineage>
        <taxon>Bacteria</taxon>
        <taxon>Bacillati</taxon>
        <taxon>Actinomycetota</taxon>
        <taxon>Actinomycetes</taxon>
        <taxon>Streptosporangiales</taxon>
        <taxon>Streptosporangiaceae</taxon>
        <taxon>Streptosporangium</taxon>
    </lineage>
</organism>
<sequence>MINKATPLAVLTTTLLLLAAVVLPATADARTAAVSRQAPQLMVEAISPDVPREPTTEINVSGSFTNTGTEALTNLRIRLRYSSQPFARRADMQAYQNGEVPQPTAWRDQSYLQPPSLAPSAKAPWKFVFTPQQLGISRFGVYPVAIEVLDPLGQQLAIQRTFVSYMPKDAAVPRTRLAMVLPIVDQPRRADDRTFLSDGLSASLTGGKRLGNLLKIAQSTTSSKGLTWVVDPALLDDVRALGQAHTIETKGKSENRPANAAANAWLDGLRTALAKPPVVATPYGDPDVTALAHNGVDSIVGTGIAAARIVAKETLGRDVLTDVNWPVNGLLDYDGLDLLATGGVRSVLLSEPNLPPATSPITTPDASATLQSVDGPVTALVADTALSEIVGAETSLPGVALLSRQRFIAETAMISSEPVTTARTVIAVPPRRWDPDPAYVTGLAKTAASLPWLAPATLGAIKPGKGAPAPRADITYTDQDRRKELGKPYMTSVKRVGTRADLTAAVTTDQDIDVFDLALLRLASSAWRDRDDAARPYIKRIASAVDERTGKISITGTEQSQIRTLAGKNGEVPITVHNGLGQDVDANEVTVRLKVTSDQPGVLRIENYEAQNESITIRGGQNRTIRVPMTAMTTSGGQTTVAVQLTTEDGRKYGRPVELTVRTTGYTGIALVIVGAALLVMLAAVVMRVLRRRGNRRTSAATVPPRRASAPAGTES</sequence>
<evidence type="ECO:0008006" key="6">
    <source>
        <dbReference type="Google" id="ProtNLM"/>
    </source>
</evidence>
<keyword evidence="5" id="KW-1185">Reference proteome</keyword>